<keyword evidence="2" id="KW-0233">DNA recombination</keyword>
<dbReference type="OrthoDB" id="6764350at2759"/>
<protein>
    <recommendedName>
        <fullName evidence="5">Tyr recombinase domain-containing protein</fullName>
    </recommendedName>
</protein>
<name>A0A9P0G652_9CUCU</name>
<keyword evidence="4" id="KW-1185">Reference proteome</keyword>
<accession>A0A9P0G652</accession>
<gene>
    <name evidence="3" type="ORF">PSYICH_LOCUS509</name>
</gene>
<proteinExistence type="predicted"/>
<dbReference type="AlphaFoldDB" id="A0A9P0G652"/>
<keyword evidence="1" id="KW-0238">DNA-binding</keyword>
<dbReference type="EMBL" id="OV651813">
    <property type="protein sequence ID" value="CAH1099396.1"/>
    <property type="molecule type" value="Genomic_DNA"/>
</dbReference>
<dbReference type="Proteomes" id="UP001153636">
    <property type="component" value="Chromosome 1"/>
</dbReference>
<evidence type="ECO:0000256" key="2">
    <source>
        <dbReference type="ARBA" id="ARBA00023172"/>
    </source>
</evidence>
<organism evidence="3 4">
    <name type="scientific">Psylliodes chrysocephalus</name>
    <dbReference type="NCBI Taxonomy" id="3402493"/>
    <lineage>
        <taxon>Eukaryota</taxon>
        <taxon>Metazoa</taxon>
        <taxon>Ecdysozoa</taxon>
        <taxon>Arthropoda</taxon>
        <taxon>Hexapoda</taxon>
        <taxon>Insecta</taxon>
        <taxon>Pterygota</taxon>
        <taxon>Neoptera</taxon>
        <taxon>Endopterygota</taxon>
        <taxon>Coleoptera</taxon>
        <taxon>Polyphaga</taxon>
        <taxon>Cucujiformia</taxon>
        <taxon>Chrysomeloidea</taxon>
        <taxon>Chrysomelidae</taxon>
        <taxon>Galerucinae</taxon>
        <taxon>Alticini</taxon>
        <taxon>Psylliodes</taxon>
    </lineage>
</organism>
<dbReference type="SUPFAM" id="SSF56349">
    <property type="entry name" value="DNA breaking-rejoining enzymes"/>
    <property type="match status" value="1"/>
</dbReference>
<dbReference type="Gene3D" id="1.10.443.10">
    <property type="entry name" value="Intergrase catalytic core"/>
    <property type="match status" value="1"/>
</dbReference>
<dbReference type="PANTHER" id="PTHR30349:SF41">
    <property type="entry name" value="INTEGRASE_RECOMBINASE PROTEIN MJ0367-RELATED"/>
    <property type="match status" value="1"/>
</dbReference>
<dbReference type="InterPro" id="IPR011010">
    <property type="entry name" value="DNA_brk_join_enz"/>
</dbReference>
<evidence type="ECO:0008006" key="5">
    <source>
        <dbReference type="Google" id="ProtNLM"/>
    </source>
</evidence>
<dbReference type="PANTHER" id="PTHR30349">
    <property type="entry name" value="PHAGE INTEGRASE-RELATED"/>
    <property type="match status" value="1"/>
</dbReference>
<evidence type="ECO:0000313" key="4">
    <source>
        <dbReference type="Proteomes" id="UP001153636"/>
    </source>
</evidence>
<dbReference type="GO" id="GO:0015074">
    <property type="term" value="P:DNA integration"/>
    <property type="evidence" value="ECO:0007669"/>
    <property type="project" value="InterPro"/>
</dbReference>
<dbReference type="GO" id="GO:0006310">
    <property type="term" value="P:DNA recombination"/>
    <property type="evidence" value="ECO:0007669"/>
    <property type="project" value="UniProtKB-KW"/>
</dbReference>
<evidence type="ECO:0000313" key="3">
    <source>
        <dbReference type="EMBL" id="CAH1099396.1"/>
    </source>
</evidence>
<dbReference type="InterPro" id="IPR050090">
    <property type="entry name" value="Tyrosine_recombinase_XerCD"/>
</dbReference>
<dbReference type="CDD" id="cd00397">
    <property type="entry name" value="DNA_BRE_C"/>
    <property type="match status" value="1"/>
</dbReference>
<reference evidence="3" key="1">
    <citation type="submission" date="2022-01" db="EMBL/GenBank/DDBJ databases">
        <authorList>
            <person name="King R."/>
        </authorList>
    </citation>
    <scope>NUCLEOTIDE SEQUENCE</scope>
</reference>
<evidence type="ECO:0000256" key="1">
    <source>
        <dbReference type="ARBA" id="ARBA00023125"/>
    </source>
</evidence>
<sequence>MSDVSDCDSSDDLNDTPSDINLDVKETYSTLLRQKTKSKYEFCYKKFMEWTLVNGITNISENIVTAYMKKMSSEIKPSTLWTTYSMLKTMINIKNNIDISTYPKLRNFLKLQSNGYKSKKSKILTPEQIKKFLLEAPDVEYLFTKVVLIFGISGGCRRQELKNLKINHVSDLENELHVKLVDTKPDRIFVIPGMFYEVCKKYIQLRPPDMTQFFVNYQKGKCTKQVVGVNKIGNQPKIIAEYLKLPESELYTGHCFRRSRVTILADAGDDTLTVNNFGVWKSTASSVMQTYIEHSLFKKIEIANIVRSFDTQPEAAPSTSNQNIHPNLVQSTSSYNSVTEDNYEDIKKETETYETSNQNNILTNLLQSTSTYNSVTEDNYEDFKKETETYETSNQNILTNLLQSTSTYNSATEDSYEDLKQENVTFETSNQNIRPNLIHSTSTYNNVIENNYEDLRKETVKYENCTFNNCTFIVKISD</sequence>
<dbReference type="GO" id="GO:0003677">
    <property type="term" value="F:DNA binding"/>
    <property type="evidence" value="ECO:0007669"/>
    <property type="project" value="UniProtKB-KW"/>
</dbReference>
<dbReference type="InterPro" id="IPR013762">
    <property type="entry name" value="Integrase-like_cat_sf"/>
</dbReference>